<dbReference type="Proteomes" id="UP000826656">
    <property type="component" value="Unassembled WGS sequence"/>
</dbReference>
<comment type="similarity">
    <text evidence="4">Belongs to the RBR family. Ariadne subfamily.</text>
</comment>
<dbReference type="InterPro" id="IPR031127">
    <property type="entry name" value="E3_UB_ligase_RBR"/>
</dbReference>
<evidence type="ECO:0000256" key="13">
    <source>
        <dbReference type="SAM" id="MobiDB-lite"/>
    </source>
</evidence>
<comment type="caution">
    <text evidence="16">The sequence shown here is derived from an EMBL/GenBank/DDBJ whole genome shotgun (WGS) entry which is preliminary data.</text>
</comment>
<feature type="domain" description="RING-type" evidence="15">
    <location>
        <begin position="133"/>
        <end position="348"/>
    </location>
</feature>
<dbReference type="CDD" id="cd16773">
    <property type="entry name" value="RING-HC_RBR_TRIAD1"/>
    <property type="match status" value="1"/>
</dbReference>
<evidence type="ECO:0000259" key="14">
    <source>
        <dbReference type="PROSITE" id="PS50089"/>
    </source>
</evidence>
<dbReference type="Pfam" id="PF21235">
    <property type="entry name" value="UBA_ARI1"/>
    <property type="match status" value="1"/>
</dbReference>
<keyword evidence="6" id="KW-0808">Transferase</keyword>
<feature type="domain" description="RING-type" evidence="14">
    <location>
        <begin position="137"/>
        <end position="185"/>
    </location>
</feature>
<feature type="region of interest" description="Disordered" evidence="13">
    <location>
        <begin position="1"/>
        <end position="36"/>
    </location>
</feature>
<dbReference type="Pfam" id="PF19422">
    <property type="entry name" value="Ariadne"/>
    <property type="match status" value="1"/>
</dbReference>
<dbReference type="InterPro" id="IPR002867">
    <property type="entry name" value="IBR_dom"/>
</dbReference>
<keyword evidence="7" id="KW-0479">Metal-binding</keyword>
<keyword evidence="11" id="KW-0862">Zinc</keyword>
<evidence type="ECO:0000256" key="11">
    <source>
        <dbReference type="ARBA" id="ARBA00022833"/>
    </source>
</evidence>
<feature type="compositionally biased region" description="Acidic residues" evidence="13">
    <location>
        <begin position="1"/>
        <end position="35"/>
    </location>
</feature>
<dbReference type="InterPro" id="IPR045840">
    <property type="entry name" value="Ariadne"/>
</dbReference>
<dbReference type="InterPro" id="IPR001841">
    <property type="entry name" value="Znf_RING"/>
</dbReference>
<protein>
    <recommendedName>
        <fullName evidence="5">RBR-type E3 ubiquitin transferase</fullName>
        <ecNumber evidence="5">2.3.2.31</ecNumber>
    </recommendedName>
</protein>
<dbReference type="SMART" id="SM00647">
    <property type="entry name" value="IBR"/>
    <property type="match status" value="2"/>
</dbReference>
<accession>A0ABQ7VWB2</accession>
<evidence type="ECO:0000256" key="5">
    <source>
        <dbReference type="ARBA" id="ARBA00012251"/>
    </source>
</evidence>
<evidence type="ECO:0000256" key="7">
    <source>
        <dbReference type="ARBA" id="ARBA00022723"/>
    </source>
</evidence>
<dbReference type="CDD" id="cd22586">
    <property type="entry name" value="Rcat_RBR_ARI1-like"/>
    <property type="match status" value="1"/>
</dbReference>
<keyword evidence="10" id="KW-0833">Ubl conjugation pathway</keyword>
<dbReference type="PROSITE" id="PS51873">
    <property type="entry name" value="TRIAD"/>
    <property type="match status" value="1"/>
</dbReference>
<gene>
    <name evidence="16" type="ORF">KY290_009929</name>
</gene>
<dbReference type="PROSITE" id="PS50089">
    <property type="entry name" value="ZF_RING_2"/>
    <property type="match status" value="1"/>
</dbReference>
<evidence type="ECO:0000256" key="6">
    <source>
        <dbReference type="ARBA" id="ARBA00022679"/>
    </source>
</evidence>
<keyword evidence="8" id="KW-0677">Repeat</keyword>
<evidence type="ECO:0000256" key="12">
    <source>
        <dbReference type="PROSITE-ProRule" id="PRU00175"/>
    </source>
</evidence>
<dbReference type="Gene3D" id="1.20.120.1750">
    <property type="match status" value="1"/>
</dbReference>
<dbReference type="PANTHER" id="PTHR11685">
    <property type="entry name" value="RBR FAMILY RING FINGER AND IBR DOMAIN-CONTAINING"/>
    <property type="match status" value="1"/>
</dbReference>
<dbReference type="Pfam" id="PF22191">
    <property type="entry name" value="IBR_1"/>
    <property type="match status" value="1"/>
</dbReference>
<dbReference type="SUPFAM" id="SSF57850">
    <property type="entry name" value="RING/U-box"/>
    <property type="match status" value="3"/>
</dbReference>
<dbReference type="CDD" id="cd20346">
    <property type="entry name" value="BRcat_RBR_ANKIB1"/>
    <property type="match status" value="1"/>
</dbReference>
<evidence type="ECO:0000313" key="17">
    <source>
        <dbReference type="Proteomes" id="UP000826656"/>
    </source>
</evidence>
<comment type="catalytic activity">
    <reaction evidence="1">
        <text>[E2 ubiquitin-conjugating enzyme]-S-ubiquitinyl-L-cysteine + [acceptor protein]-L-lysine = [E2 ubiquitin-conjugating enzyme]-L-cysteine + [acceptor protein]-N(6)-ubiquitinyl-L-lysine.</text>
        <dbReference type="EC" id="2.3.2.31"/>
    </reaction>
</comment>
<sequence length="541" mass="62356">MEDYIYVSSDDDEWDNQQYNNDDDDDDDDDDDGEFLDGFTEIEQERNGISEKGPSCKVIRKETLLAAQKEDLQRVMDLLSLKEHHARSLLIHYRWEVDKVFAVLVERGTEKLYAEAGVTLEGTDEHTSTLSTSEVTCQICFEDVPVEKTTVMDCNHIFCNECWTTHFIVKINEGQSKQVTCMAQKCNVICDEGKIRDLVTAKDPALAEKFDRFLLESYIDDNKRVKWCPSVPHCGNAIRIEDDEYCCEVECACGVQFCFNCLSEAHSPCSCLMWKLWMKKCKNDGKTVTWISENAKHCPKCHNAVEKNGGCNLVRCRCGQPFCWLCGGATGLEHTWSSIRGHTCGSYKEGEEEKTTTVRNDLLRYTHYYERYMVHRDSLEAEANMKQKLNFEVLKLEAGELQSKDFSWVENGCNRLLQLRRILSCSYPVSFYVFGQALFKDEMTPKEREIKKNLFENLQQQLEINVERLSMFLEEPFADHPEDKLLETRMKIITLSVLTDNLCKELYDCIDNDLLLPLQQATHTIAHYRSEGVAKASELPN</sequence>
<proteinExistence type="inferred from homology"/>
<evidence type="ECO:0000256" key="4">
    <source>
        <dbReference type="ARBA" id="ARBA00005884"/>
    </source>
</evidence>
<comment type="cofactor">
    <cofactor evidence="2">
        <name>Zn(2+)</name>
        <dbReference type="ChEBI" id="CHEBI:29105"/>
    </cofactor>
</comment>
<evidence type="ECO:0000313" key="16">
    <source>
        <dbReference type="EMBL" id="KAH0772792.1"/>
    </source>
</evidence>
<evidence type="ECO:0000256" key="2">
    <source>
        <dbReference type="ARBA" id="ARBA00001947"/>
    </source>
</evidence>
<dbReference type="InterPro" id="IPR048962">
    <property type="entry name" value="ARIH1-like_UBL"/>
</dbReference>
<dbReference type="Pfam" id="PF01485">
    <property type="entry name" value="IBR"/>
    <property type="match status" value="1"/>
</dbReference>
<evidence type="ECO:0000256" key="8">
    <source>
        <dbReference type="ARBA" id="ARBA00022737"/>
    </source>
</evidence>
<keyword evidence="17" id="KW-1185">Reference proteome</keyword>
<evidence type="ECO:0000256" key="10">
    <source>
        <dbReference type="ARBA" id="ARBA00022786"/>
    </source>
</evidence>
<reference evidence="16 17" key="1">
    <citation type="journal article" date="2021" name="bioRxiv">
        <title>Chromosome-scale and haplotype-resolved genome assembly of a tetraploid potato cultivar.</title>
        <authorList>
            <person name="Sun H."/>
            <person name="Jiao W.-B."/>
            <person name="Krause K."/>
            <person name="Campoy J.A."/>
            <person name="Goel M."/>
            <person name="Folz-Donahue K."/>
            <person name="Kukat C."/>
            <person name="Huettel B."/>
            <person name="Schneeberger K."/>
        </authorList>
    </citation>
    <scope>NUCLEOTIDE SEQUENCE [LARGE SCALE GENOMIC DNA]</scope>
    <source>
        <strain evidence="16">SolTubOtavaFocal</strain>
        <tissue evidence="16">Leaves</tissue>
    </source>
</reference>
<evidence type="ECO:0000259" key="15">
    <source>
        <dbReference type="PROSITE" id="PS51873"/>
    </source>
</evidence>
<name>A0ABQ7VWB2_SOLTU</name>
<dbReference type="EMBL" id="JAIVGD010000005">
    <property type="protein sequence ID" value="KAH0772792.1"/>
    <property type="molecule type" value="Genomic_DNA"/>
</dbReference>
<organism evidence="16 17">
    <name type="scientific">Solanum tuberosum</name>
    <name type="common">Potato</name>
    <dbReference type="NCBI Taxonomy" id="4113"/>
    <lineage>
        <taxon>Eukaryota</taxon>
        <taxon>Viridiplantae</taxon>
        <taxon>Streptophyta</taxon>
        <taxon>Embryophyta</taxon>
        <taxon>Tracheophyta</taxon>
        <taxon>Spermatophyta</taxon>
        <taxon>Magnoliopsida</taxon>
        <taxon>eudicotyledons</taxon>
        <taxon>Gunneridae</taxon>
        <taxon>Pentapetalae</taxon>
        <taxon>asterids</taxon>
        <taxon>lamiids</taxon>
        <taxon>Solanales</taxon>
        <taxon>Solanaceae</taxon>
        <taxon>Solanoideae</taxon>
        <taxon>Solaneae</taxon>
        <taxon>Solanum</taxon>
    </lineage>
</organism>
<keyword evidence="9 12" id="KW-0863">Zinc-finger</keyword>
<evidence type="ECO:0000256" key="9">
    <source>
        <dbReference type="ARBA" id="ARBA00022771"/>
    </source>
</evidence>
<comment type="function">
    <text evidence="3">Might act as an E3 ubiquitin-protein ligase, or as part of E3 complex, which accepts ubiquitin from specific E2 ubiquitin-conjugating enzymes and then transfers it to substrates.</text>
</comment>
<dbReference type="InterPro" id="IPR013083">
    <property type="entry name" value="Znf_RING/FYVE/PHD"/>
</dbReference>
<dbReference type="InterPro" id="IPR044066">
    <property type="entry name" value="TRIAD_supradom"/>
</dbReference>
<dbReference type="EC" id="2.3.2.31" evidence="5"/>
<evidence type="ECO:0000256" key="3">
    <source>
        <dbReference type="ARBA" id="ARBA00003976"/>
    </source>
</evidence>
<dbReference type="Gene3D" id="3.30.40.10">
    <property type="entry name" value="Zinc/RING finger domain, C3HC4 (zinc finger)"/>
    <property type="match status" value="1"/>
</dbReference>
<evidence type="ECO:0000256" key="1">
    <source>
        <dbReference type="ARBA" id="ARBA00001798"/>
    </source>
</evidence>